<dbReference type="PROSITE" id="PS51273">
    <property type="entry name" value="GATASE_TYPE_1"/>
    <property type="match status" value="1"/>
</dbReference>
<dbReference type="InterPro" id="IPR029062">
    <property type="entry name" value="Class_I_gatase-like"/>
</dbReference>
<dbReference type="ExpressionAtlas" id="A0A3L6D7W3">
    <property type="expression patterns" value="baseline and differential"/>
</dbReference>
<proteinExistence type="predicted"/>
<dbReference type="PRINTS" id="PR00097">
    <property type="entry name" value="ANTSNTHASEII"/>
</dbReference>
<dbReference type="EC" id="4.1.3.27" evidence="2"/>
<comment type="pathway">
    <text evidence="1">Amino-acid biosynthesis; L-tryptophan biosynthesis; L-tryptophan from chorismate: step 1/5.</text>
</comment>
<evidence type="ECO:0000313" key="7">
    <source>
        <dbReference type="Proteomes" id="UP000251960"/>
    </source>
</evidence>
<feature type="domain" description="Glutamine amidotransferase" evidence="5">
    <location>
        <begin position="84"/>
        <end position="204"/>
    </location>
</feature>
<dbReference type="GO" id="GO:0000162">
    <property type="term" value="P:L-tryptophan biosynthetic process"/>
    <property type="evidence" value="ECO:0007669"/>
    <property type="project" value="UniProtKB-KW"/>
</dbReference>
<evidence type="ECO:0000256" key="2">
    <source>
        <dbReference type="ARBA" id="ARBA00012266"/>
    </source>
</evidence>
<dbReference type="Gene3D" id="3.40.50.880">
    <property type="match status" value="1"/>
</dbReference>
<name>A0A3L6D7W3_MAIZE</name>
<dbReference type="Proteomes" id="UP000251960">
    <property type="component" value="Unassembled WGS sequence"/>
</dbReference>
<dbReference type="InterPro" id="IPR017926">
    <property type="entry name" value="GATASE"/>
</dbReference>
<evidence type="ECO:0000259" key="5">
    <source>
        <dbReference type="Pfam" id="PF00117"/>
    </source>
</evidence>
<dbReference type="InterPro" id="IPR006221">
    <property type="entry name" value="TrpG/PapA_dom"/>
</dbReference>
<dbReference type="Pfam" id="PF00117">
    <property type="entry name" value="GATase"/>
    <property type="match status" value="1"/>
</dbReference>
<dbReference type="CDD" id="cd01743">
    <property type="entry name" value="GATase1_Anthranilate_Synthase"/>
    <property type="match status" value="1"/>
</dbReference>
<dbReference type="PRINTS" id="PR00096">
    <property type="entry name" value="GATASE"/>
</dbReference>
<dbReference type="EMBL" id="NCVQ01000072">
    <property type="protein sequence ID" value="PWZ04654.1"/>
    <property type="molecule type" value="Genomic_DNA"/>
</dbReference>
<reference evidence="6 7" key="1">
    <citation type="journal article" date="2018" name="Nat. Genet.">
        <title>Extensive intraspecific gene order and gene structural variations between Mo17 and other maize genomes.</title>
        <authorList>
            <person name="Sun S."/>
            <person name="Zhou Y."/>
            <person name="Chen J."/>
            <person name="Shi J."/>
            <person name="Zhao H."/>
            <person name="Zhao H."/>
            <person name="Song W."/>
            <person name="Zhang M."/>
            <person name="Cui Y."/>
            <person name="Dong X."/>
            <person name="Liu H."/>
            <person name="Ma X."/>
            <person name="Jiao Y."/>
            <person name="Wang B."/>
            <person name="Wei X."/>
            <person name="Stein J.C."/>
            <person name="Glaubitz J.C."/>
            <person name="Lu F."/>
            <person name="Yu G."/>
            <person name="Liang C."/>
            <person name="Fengler K."/>
            <person name="Li B."/>
            <person name="Rafalski A."/>
            <person name="Schnable P.S."/>
            <person name="Ware D.H."/>
            <person name="Buckler E.S."/>
            <person name="Lai J."/>
        </authorList>
    </citation>
    <scope>NUCLEOTIDE SEQUENCE [LARGE SCALE GENOMIC DNA]</scope>
    <source>
        <strain evidence="7">cv. Missouri 17</strain>
        <tissue evidence="6">Seedling</tissue>
    </source>
</reference>
<dbReference type="SUPFAM" id="SSF52317">
    <property type="entry name" value="Class I glutamine amidotransferase-like"/>
    <property type="match status" value="1"/>
</dbReference>
<keyword evidence="3" id="KW-0028">Amino-acid biosynthesis</keyword>
<evidence type="ECO:0000256" key="3">
    <source>
        <dbReference type="ARBA" id="ARBA00022822"/>
    </source>
</evidence>
<dbReference type="PANTHER" id="PTHR43418">
    <property type="entry name" value="MULTIFUNCTIONAL TRYPTOPHAN BIOSYNTHESIS PROTEIN-RELATED"/>
    <property type="match status" value="1"/>
</dbReference>
<dbReference type="PRINTS" id="PR00099">
    <property type="entry name" value="CPSGATASE"/>
</dbReference>
<keyword evidence="4" id="KW-0315">Glutamine amidotransferase</keyword>
<organism evidence="6 7">
    <name type="scientific">Zea mays</name>
    <name type="common">Maize</name>
    <dbReference type="NCBI Taxonomy" id="4577"/>
    <lineage>
        <taxon>Eukaryota</taxon>
        <taxon>Viridiplantae</taxon>
        <taxon>Streptophyta</taxon>
        <taxon>Embryophyta</taxon>
        <taxon>Tracheophyta</taxon>
        <taxon>Spermatophyta</taxon>
        <taxon>Magnoliopsida</taxon>
        <taxon>Liliopsida</taxon>
        <taxon>Poales</taxon>
        <taxon>Poaceae</taxon>
        <taxon>PACMAD clade</taxon>
        <taxon>Panicoideae</taxon>
        <taxon>Andropogonodae</taxon>
        <taxon>Andropogoneae</taxon>
        <taxon>Tripsacinae</taxon>
        <taxon>Zea</taxon>
    </lineage>
</organism>
<dbReference type="GO" id="GO:0004049">
    <property type="term" value="F:anthranilate synthase activity"/>
    <property type="evidence" value="ECO:0007669"/>
    <property type="project" value="UniProtKB-EC"/>
</dbReference>
<dbReference type="AlphaFoldDB" id="A0A3L6D7W3"/>
<evidence type="ECO:0000313" key="6">
    <source>
        <dbReference type="EMBL" id="PWZ04654.1"/>
    </source>
</evidence>
<protein>
    <recommendedName>
        <fullName evidence="2">anthranilate synthase</fullName>
        <ecNumber evidence="2">4.1.3.27</ecNumber>
    </recommendedName>
</protein>
<evidence type="ECO:0000256" key="4">
    <source>
        <dbReference type="ARBA" id="ARBA00022962"/>
    </source>
</evidence>
<comment type="caution">
    <text evidence="6">The sequence shown here is derived from an EMBL/GenBank/DDBJ whole genome shotgun (WGS) entry which is preliminary data.</text>
</comment>
<gene>
    <name evidence="6" type="primary">ASB1_5</name>
    <name evidence="6" type="ORF">Zm00014a_035262</name>
</gene>
<accession>A0A3L6D7W3</accession>
<evidence type="ECO:0000256" key="1">
    <source>
        <dbReference type="ARBA" id="ARBA00004873"/>
    </source>
</evidence>
<keyword evidence="3" id="KW-0822">Tryptophan biosynthesis</keyword>
<sequence>MACSHIVAAAGVSSPAAAAARSPAHSPAAAFARLRSTPRFASAGLSVKGNGAAFPLVAAAGPAAAAPVADLDGRPATEKQPIIVIDNYDSFTYNLCQYMGELGLNFEVYRNDELTIEDVRRKNPRGILISPGPGEPQDSGISLQTVLELGPTIPIFGVCMGLQCIGEAFGGKIIRAPSGVMHGKSSPVYYDEELGKALFNGLPKYGLIPFALLSRKQIFIKPSELTPPWHPLLPWTALLLPRGTTAWSLSKKPSHMMLWRLLHGLKMDLSWLLATRSTNTSRVSNSTRRASSPLKARKSSSTLSDSLRNWRSSVRRGGRRDRWFHFIDQTEAETRRLKLRQVPGLAVEA</sequence>
<keyword evidence="3" id="KW-0057">Aromatic amino acid biosynthesis</keyword>
<dbReference type="PANTHER" id="PTHR43418:SF16">
    <property type="entry name" value="ANTHRANILATE SYNTHASE BETA SUBUNIT 1, CHLOROPLASTIC"/>
    <property type="match status" value="1"/>
</dbReference>
<dbReference type="InterPro" id="IPR050472">
    <property type="entry name" value="Anth_synth/Amidotransfase"/>
</dbReference>